<dbReference type="SUPFAM" id="SSF158622">
    <property type="entry name" value="YheA/YmcA-like"/>
    <property type="match status" value="1"/>
</dbReference>
<dbReference type="PANTHER" id="PTHR38448:SF2">
    <property type="entry name" value="REGULATORY PROTEIN YLBF"/>
    <property type="match status" value="1"/>
</dbReference>
<keyword evidence="2" id="KW-1185">Reference proteome</keyword>
<accession>A0ABS2PJT4</accession>
<gene>
    <name evidence="1" type="ORF">JOD17_004226</name>
</gene>
<name>A0ABS2PJT4_9BACL</name>
<dbReference type="Gene3D" id="1.20.1500.10">
    <property type="entry name" value="YheA/YmcA-like"/>
    <property type="match status" value="1"/>
</dbReference>
<dbReference type="Proteomes" id="UP000741863">
    <property type="component" value="Unassembled WGS sequence"/>
</dbReference>
<dbReference type="PANTHER" id="PTHR38448">
    <property type="entry name" value="REGULATORY PROTEIN YLBF-RELATED"/>
    <property type="match status" value="1"/>
</dbReference>
<evidence type="ECO:0000313" key="2">
    <source>
        <dbReference type="Proteomes" id="UP000741863"/>
    </source>
</evidence>
<dbReference type="RefSeq" id="WP_081831629.1">
    <property type="nucleotide sequence ID" value="NZ_JAFBEC010000023.1"/>
</dbReference>
<reference evidence="1 2" key="1">
    <citation type="submission" date="2021-01" db="EMBL/GenBank/DDBJ databases">
        <title>Genomic Encyclopedia of Type Strains, Phase IV (KMG-IV): sequencing the most valuable type-strain genomes for metagenomic binning, comparative biology and taxonomic classification.</title>
        <authorList>
            <person name="Goeker M."/>
        </authorList>
    </citation>
    <scope>NUCLEOTIDE SEQUENCE [LARGE SCALE GENOMIC DNA]</scope>
    <source>
        <strain evidence="1 2">DSM 25540</strain>
    </source>
</reference>
<dbReference type="EMBL" id="JAFBEC010000023">
    <property type="protein sequence ID" value="MBM7635083.1"/>
    <property type="molecule type" value="Genomic_DNA"/>
</dbReference>
<dbReference type="Pfam" id="PF06133">
    <property type="entry name" value="Com_YlbF"/>
    <property type="match status" value="1"/>
</dbReference>
<comment type="caution">
    <text evidence="1">The sequence shown here is derived from an EMBL/GenBank/DDBJ whole genome shotgun (WGS) entry which is preliminary data.</text>
</comment>
<protein>
    <submittedName>
        <fullName evidence="1">Cell fate (Sporulation/competence/biofilm development) regulator YlbF (YheA/YmcA/DUF963 family)</fullName>
    </submittedName>
</protein>
<organism evidence="1 2">
    <name type="scientific">Geomicrobium sediminis</name>
    <dbReference type="NCBI Taxonomy" id="1347788"/>
    <lineage>
        <taxon>Bacteria</taxon>
        <taxon>Bacillati</taxon>
        <taxon>Bacillota</taxon>
        <taxon>Bacilli</taxon>
        <taxon>Bacillales</taxon>
        <taxon>Geomicrobium</taxon>
    </lineage>
</organism>
<sequence>MQSVVSTPVDLLDVSEELSFMITRSDVYTTYLDTKREMNEDAYATSCIVAFNDEKVRFEEVQRFGKYHPDYHTVTKAMRLAKREMDMCETVAAFRKAERDLEKLLSSIGELLASSVSPFIKVPSSNPYFDSSSCSGGCGSGGSCSCS</sequence>
<dbReference type="InterPro" id="IPR010368">
    <property type="entry name" value="Com_YlbF"/>
</dbReference>
<dbReference type="InterPro" id="IPR052767">
    <property type="entry name" value="Bact_com_dev_regulator"/>
</dbReference>
<evidence type="ECO:0000313" key="1">
    <source>
        <dbReference type="EMBL" id="MBM7635083.1"/>
    </source>
</evidence>
<dbReference type="InterPro" id="IPR023378">
    <property type="entry name" value="YheA/YmcA-like_dom_sf"/>
</dbReference>
<proteinExistence type="predicted"/>